<sequence length="244" mass="27704">MFTNNYKMADKVIEVNSIYEKVHHYCREYLTDEPADFSVTIAQEDIAFEKRKSDSEYAFEGLPLPDFTEDMLEETAVYRKIAEKMPEYDTFVFHGSVIAVDGQGFLFTAKSGTGKSTHTRLWREYFGERAVMVNDDKPMLRITDRGVTAYGTPYNGKHGLGCNISVPLKAVCILTRGEKNSIVRIGKSEAYAMLLQQVYRPQDPLKMAKTIKLVDRLAENTELYRLACNMDIEAAQVAYNGMKG</sequence>
<dbReference type="Gene3D" id="3.40.50.300">
    <property type="entry name" value="P-loop containing nucleotide triphosphate hydrolases"/>
    <property type="match status" value="1"/>
</dbReference>
<dbReference type="SUPFAM" id="SSF53795">
    <property type="entry name" value="PEP carboxykinase-like"/>
    <property type="match status" value="1"/>
</dbReference>
<organism evidence="1 2">
    <name type="scientific">Ruminococcus flavefaciens</name>
    <dbReference type="NCBI Taxonomy" id="1265"/>
    <lineage>
        <taxon>Bacteria</taxon>
        <taxon>Bacillati</taxon>
        <taxon>Bacillota</taxon>
        <taxon>Clostridia</taxon>
        <taxon>Eubacteriales</taxon>
        <taxon>Oscillospiraceae</taxon>
        <taxon>Ruminococcus</taxon>
    </lineage>
</organism>
<dbReference type="AlphaFoldDB" id="A0A1M7LSJ4"/>
<accession>A0A1M7LSJ4</accession>
<reference evidence="1 2" key="1">
    <citation type="submission" date="2016-11" db="EMBL/GenBank/DDBJ databases">
        <authorList>
            <person name="Jaros S."/>
            <person name="Januszkiewicz K."/>
            <person name="Wedrychowicz H."/>
        </authorList>
    </citation>
    <scope>NUCLEOTIDE SEQUENCE [LARGE SCALE GENOMIC DNA]</scope>
    <source>
        <strain evidence="1 2">Y1</strain>
    </source>
</reference>
<protein>
    <recommendedName>
        <fullName evidence="3">SynChlorMet cassette protein ScmC</fullName>
    </recommendedName>
</protein>
<evidence type="ECO:0000313" key="1">
    <source>
        <dbReference type="EMBL" id="SHM80679.1"/>
    </source>
</evidence>
<dbReference type="InterPro" id="IPR027417">
    <property type="entry name" value="P-loop_NTPase"/>
</dbReference>
<dbReference type="RefSeq" id="WP_072952026.1">
    <property type="nucleotide sequence ID" value="NZ_FRCT01000015.1"/>
</dbReference>
<proteinExistence type="predicted"/>
<evidence type="ECO:0008006" key="3">
    <source>
        <dbReference type="Google" id="ProtNLM"/>
    </source>
</evidence>
<dbReference type="EMBL" id="FRCT01000015">
    <property type="protein sequence ID" value="SHM80679.1"/>
    <property type="molecule type" value="Genomic_DNA"/>
</dbReference>
<dbReference type="OrthoDB" id="384098at2"/>
<gene>
    <name evidence="1" type="ORF">SAMN04487860_11511</name>
</gene>
<name>A0A1M7LSJ4_RUMFL</name>
<evidence type="ECO:0000313" key="2">
    <source>
        <dbReference type="Proteomes" id="UP000184394"/>
    </source>
</evidence>
<dbReference type="Proteomes" id="UP000184394">
    <property type="component" value="Unassembled WGS sequence"/>
</dbReference>